<dbReference type="GO" id="GO:0006865">
    <property type="term" value="P:amino acid transport"/>
    <property type="evidence" value="ECO:0007669"/>
    <property type="project" value="UniProtKB-KW"/>
</dbReference>
<dbReference type="RefSeq" id="WP_054285601.1">
    <property type="nucleotide sequence ID" value="NZ_CYHA01000003.1"/>
</dbReference>
<keyword evidence="6" id="KW-0029">Amino-acid transport</keyword>
<accession>A0A0K6GX52</accession>
<dbReference type="SUPFAM" id="SSF53850">
    <property type="entry name" value="Periplasmic binding protein-like II"/>
    <property type="match status" value="1"/>
</dbReference>
<dbReference type="CDD" id="cd13688">
    <property type="entry name" value="PBP2_GltI_DEBP"/>
    <property type="match status" value="1"/>
</dbReference>
<feature type="chain" id="PRO_5005503745" evidence="7">
    <location>
        <begin position="23"/>
        <end position="299"/>
    </location>
</feature>
<gene>
    <name evidence="9" type="ORF">Ga0061063_1558</name>
</gene>
<keyword evidence="4 7" id="KW-0732">Signal</keyword>
<keyword evidence="3" id="KW-0813">Transport</keyword>
<dbReference type="STRING" id="375574.GCA_001418035_01347"/>
<comment type="subcellular location">
    <subcellularLocation>
        <location evidence="1">Periplasm</location>
    </subcellularLocation>
</comment>
<dbReference type="Proteomes" id="UP000243535">
    <property type="component" value="Unassembled WGS sequence"/>
</dbReference>
<dbReference type="SMART" id="SM00062">
    <property type="entry name" value="PBPb"/>
    <property type="match status" value="1"/>
</dbReference>
<dbReference type="InterPro" id="IPR051455">
    <property type="entry name" value="Bact_solute-bind_prot3"/>
</dbReference>
<dbReference type="PANTHER" id="PTHR30085">
    <property type="entry name" value="AMINO ACID ABC TRANSPORTER PERMEASE"/>
    <property type="match status" value="1"/>
</dbReference>
<sequence>MRSPKLCLAACLAAAIATPAGAAAPTGTLKKIADSGTIVIGHRDSAIPFAYLADGSKPAGYSIDLAGKVVEAVRKELGRPNIAVRYALVTGQTRIPLLVNGTIDLECGATTNNAERAQQVDFSVGIFSIGTRLMTHKASGIRDFADLKGKNVVVAAGTTSERILRKMNADANMGLNIVSAKDNGEAFLMLETQRVAAFMSDDAMLYGERAKARVPTDWIVTGTPQSREVYGCMVRKGDTAFKAVVDKALKAVYASGEIERIYQKWFMQPIPPKGLNMNFPMSPEWRALIRKPNDQPAGR</sequence>
<dbReference type="FunFam" id="3.40.190.10:FF:000052">
    <property type="entry name" value="Amino acid ABC transporter substrate-binding protein"/>
    <property type="match status" value="1"/>
</dbReference>
<keyword evidence="10" id="KW-1185">Reference proteome</keyword>
<evidence type="ECO:0000313" key="10">
    <source>
        <dbReference type="Proteomes" id="UP000243535"/>
    </source>
</evidence>
<dbReference type="InterPro" id="IPR001638">
    <property type="entry name" value="Solute-binding_3/MltF_N"/>
</dbReference>
<evidence type="ECO:0000313" key="9">
    <source>
        <dbReference type="EMBL" id="CUA83068.1"/>
    </source>
</evidence>
<reference evidence="10" key="1">
    <citation type="submission" date="2015-08" db="EMBL/GenBank/DDBJ databases">
        <authorList>
            <person name="Varghese N."/>
        </authorList>
    </citation>
    <scope>NUCLEOTIDE SEQUENCE [LARGE SCALE GENOMIC DNA]</scope>
    <source>
        <strain evidence="10">DSM 17901</strain>
    </source>
</reference>
<evidence type="ECO:0000259" key="8">
    <source>
        <dbReference type="SMART" id="SM00062"/>
    </source>
</evidence>
<organism evidence="9 10">
    <name type="scientific">Gulbenkiania indica</name>
    <dbReference type="NCBI Taxonomy" id="375574"/>
    <lineage>
        <taxon>Bacteria</taxon>
        <taxon>Pseudomonadati</taxon>
        <taxon>Pseudomonadota</taxon>
        <taxon>Betaproteobacteria</taxon>
        <taxon>Neisseriales</taxon>
        <taxon>Chromobacteriaceae</taxon>
        <taxon>Gulbenkiania</taxon>
    </lineage>
</organism>
<dbReference type="Gene3D" id="3.40.190.10">
    <property type="entry name" value="Periplasmic binding protein-like II"/>
    <property type="match status" value="2"/>
</dbReference>
<keyword evidence="5" id="KW-0574">Periplasm</keyword>
<dbReference type="PANTHER" id="PTHR30085:SF2">
    <property type="entry name" value="GLUTAMATE_ASPARTATE IMPORT SOLUTE-BINDING PROTEIN"/>
    <property type="match status" value="1"/>
</dbReference>
<name>A0A0K6GX52_9NEIS</name>
<dbReference type="AlphaFoldDB" id="A0A0K6GX52"/>
<feature type="domain" description="Solute-binding protein family 3/N-terminal" evidence="8">
    <location>
        <begin position="37"/>
        <end position="269"/>
    </location>
</feature>
<protein>
    <submittedName>
        <fullName evidence="9">ABC-type amino acid transport/signal transduction system, periplasmic component/domain</fullName>
    </submittedName>
</protein>
<comment type="similarity">
    <text evidence="2">Belongs to the bacterial solute-binding protein 3 family.</text>
</comment>
<evidence type="ECO:0000256" key="7">
    <source>
        <dbReference type="SAM" id="SignalP"/>
    </source>
</evidence>
<dbReference type="EMBL" id="CYHA01000003">
    <property type="protein sequence ID" value="CUA83068.1"/>
    <property type="molecule type" value="Genomic_DNA"/>
</dbReference>
<dbReference type="OrthoDB" id="7240770at2"/>
<dbReference type="GO" id="GO:0030288">
    <property type="term" value="C:outer membrane-bounded periplasmic space"/>
    <property type="evidence" value="ECO:0007669"/>
    <property type="project" value="TreeGrafter"/>
</dbReference>
<evidence type="ECO:0000256" key="3">
    <source>
        <dbReference type="ARBA" id="ARBA00022448"/>
    </source>
</evidence>
<evidence type="ECO:0000256" key="6">
    <source>
        <dbReference type="ARBA" id="ARBA00022970"/>
    </source>
</evidence>
<feature type="signal peptide" evidence="7">
    <location>
        <begin position="1"/>
        <end position="22"/>
    </location>
</feature>
<dbReference type="Pfam" id="PF00497">
    <property type="entry name" value="SBP_bac_3"/>
    <property type="match status" value="1"/>
</dbReference>
<evidence type="ECO:0000256" key="5">
    <source>
        <dbReference type="ARBA" id="ARBA00022764"/>
    </source>
</evidence>
<proteinExistence type="inferred from homology"/>
<evidence type="ECO:0000256" key="2">
    <source>
        <dbReference type="ARBA" id="ARBA00010333"/>
    </source>
</evidence>
<dbReference type="GO" id="GO:0005576">
    <property type="term" value="C:extracellular region"/>
    <property type="evidence" value="ECO:0007669"/>
    <property type="project" value="TreeGrafter"/>
</dbReference>
<evidence type="ECO:0000256" key="4">
    <source>
        <dbReference type="ARBA" id="ARBA00022729"/>
    </source>
</evidence>
<evidence type="ECO:0000256" key="1">
    <source>
        <dbReference type="ARBA" id="ARBA00004418"/>
    </source>
</evidence>